<keyword evidence="3" id="KW-0472">Membrane</keyword>
<dbReference type="GO" id="GO:0030170">
    <property type="term" value="F:pyridoxal phosphate binding"/>
    <property type="evidence" value="ECO:0007669"/>
    <property type="project" value="InterPro"/>
</dbReference>
<protein>
    <submittedName>
        <fullName evidence="5">Probable inactive 1-aminocyclopropane-1-carboxylate synthase-like protein 2</fullName>
    </submittedName>
</protein>
<dbReference type="InterPro" id="IPR015421">
    <property type="entry name" value="PyrdxlP-dep_Trfase_major"/>
</dbReference>
<dbReference type="Pfam" id="PF00155">
    <property type="entry name" value="Aminotran_1_2"/>
    <property type="match status" value="1"/>
</dbReference>
<feature type="compositionally biased region" description="Low complexity" evidence="2">
    <location>
        <begin position="323"/>
        <end position="338"/>
    </location>
</feature>
<keyword evidence="6" id="KW-1185">Reference proteome</keyword>
<evidence type="ECO:0000256" key="1">
    <source>
        <dbReference type="ARBA" id="ARBA00022898"/>
    </source>
</evidence>
<dbReference type="GO" id="GO:0006520">
    <property type="term" value="P:amino acid metabolic process"/>
    <property type="evidence" value="ECO:0007669"/>
    <property type="project" value="TreeGrafter"/>
</dbReference>
<name>A0A9N8E9S5_9STRA</name>
<keyword evidence="3" id="KW-0812">Transmembrane</keyword>
<keyword evidence="3" id="KW-1133">Transmembrane helix</keyword>
<dbReference type="InterPro" id="IPR015422">
    <property type="entry name" value="PyrdxlP-dep_Trfase_small"/>
</dbReference>
<sequence length="567" mass="63092">MSSPSKKTLSVDTVSLIVSVGLFVFTARWFTRTERQRRELGLWGARKNIPSHGGGATGNSRTHQNNAANQGSVAEGAIGSRGLVALDTPRVAYLEDFMYCLHNACDHIRNPTGHIGMCVAENKLILDVLAERLMQIGTATAAFSDSTVYCYNSFLGLPVARDAVAYFLAKRFLLSDDVVEPEVALQHIQPHHVAMASGCAAVLHYLFFILGEQGECCLIPAPYYAAFDSDMKSLAGIEPFGFQMANATLGPTEQDLNLAYIEAMSKGLTPRFVLLTNPNNPLGVVYKPQVLRDTIQWARKRNLHTIVDEIHALSTHGANPFGQQQQHISSSKQQQHTQRGSQSSYPPHHNLSGLQGNSNNNHDGSFQSVIKVLNNELGNDVHMVWALSKDFGASGLRVGVLYSQNENFMRALLASNISIFSCVSGPIQYVVSELLTDDAFIDQFLEESQERLRRSYEICVLKLEEMVVPFVPAEAGLFVYVDFSSLLPQKTFEWERKLSELMFTHARIVLTPGETMKERTPGNFRICYAWVSCEVLEIAMERLSRLIGKVRRMDWSDLDERTLVGIL</sequence>
<dbReference type="PANTHER" id="PTHR43795:SF39">
    <property type="entry name" value="AMINOTRANSFERASE CLASS I_CLASSII DOMAIN-CONTAINING PROTEIN"/>
    <property type="match status" value="1"/>
</dbReference>
<dbReference type="CDD" id="cd00609">
    <property type="entry name" value="AAT_like"/>
    <property type="match status" value="1"/>
</dbReference>
<dbReference type="Gene3D" id="3.90.1150.10">
    <property type="entry name" value="Aspartate Aminotransferase, domain 1"/>
    <property type="match status" value="1"/>
</dbReference>
<keyword evidence="1" id="KW-0663">Pyridoxal phosphate</keyword>
<organism evidence="5 6">
    <name type="scientific">Seminavis robusta</name>
    <dbReference type="NCBI Taxonomy" id="568900"/>
    <lineage>
        <taxon>Eukaryota</taxon>
        <taxon>Sar</taxon>
        <taxon>Stramenopiles</taxon>
        <taxon>Ochrophyta</taxon>
        <taxon>Bacillariophyta</taxon>
        <taxon>Bacillariophyceae</taxon>
        <taxon>Bacillariophycidae</taxon>
        <taxon>Naviculales</taxon>
        <taxon>Naviculaceae</taxon>
        <taxon>Seminavis</taxon>
    </lineage>
</organism>
<accession>A0A9N8E9S5</accession>
<dbReference type="Proteomes" id="UP001153069">
    <property type="component" value="Unassembled WGS sequence"/>
</dbReference>
<evidence type="ECO:0000313" key="5">
    <source>
        <dbReference type="EMBL" id="CAB9517417.1"/>
    </source>
</evidence>
<evidence type="ECO:0000256" key="3">
    <source>
        <dbReference type="SAM" id="Phobius"/>
    </source>
</evidence>
<dbReference type="InterPro" id="IPR015424">
    <property type="entry name" value="PyrdxlP-dep_Trfase"/>
</dbReference>
<feature type="transmembrane region" description="Helical" evidence="3">
    <location>
        <begin position="13"/>
        <end position="30"/>
    </location>
</feature>
<dbReference type="PANTHER" id="PTHR43795">
    <property type="entry name" value="BIFUNCTIONAL ASPARTATE AMINOTRANSFERASE AND GLUTAMATE/ASPARTATE-PREPHENATE AMINOTRANSFERASE-RELATED"/>
    <property type="match status" value="1"/>
</dbReference>
<proteinExistence type="predicted"/>
<evidence type="ECO:0000256" key="2">
    <source>
        <dbReference type="SAM" id="MobiDB-lite"/>
    </source>
</evidence>
<evidence type="ECO:0000259" key="4">
    <source>
        <dbReference type="Pfam" id="PF00155"/>
    </source>
</evidence>
<feature type="region of interest" description="Disordered" evidence="2">
    <location>
        <begin position="318"/>
        <end position="358"/>
    </location>
</feature>
<gene>
    <name evidence="5" type="ORF">SEMRO_855_G211410.1</name>
</gene>
<comment type="caution">
    <text evidence="5">The sequence shown here is derived from an EMBL/GenBank/DDBJ whole genome shotgun (WGS) entry which is preliminary data.</text>
</comment>
<dbReference type="SUPFAM" id="SSF53383">
    <property type="entry name" value="PLP-dependent transferases"/>
    <property type="match status" value="1"/>
</dbReference>
<dbReference type="Gene3D" id="3.40.640.10">
    <property type="entry name" value="Type I PLP-dependent aspartate aminotransferase-like (Major domain)"/>
    <property type="match status" value="1"/>
</dbReference>
<dbReference type="EMBL" id="CAICTM010000854">
    <property type="protein sequence ID" value="CAB9517417.1"/>
    <property type="molecule type" value="Genomic_DNA"/>
</dbReference>
<feature type="domain" description="Aminotransferase class I/classII large" evidence="4">
    <location>
        <begin position="125"/>
        <end position="543"/>
    </location>
</feature>
<dbReference type="PRINTS" id="PR00753">
    <property type="entry name" value="ACCSYNTHASE"/>
</dbReference>
<feature type="compositionally biased region" description="Low complexity" evidence="2">
    <location>
        <begin position="349"/>
        <end position="358"/>
    </location>
</feature>
<evidence type="ECO:0000313" key="6">
    <source>
        <dbReference type="Proteomes" id="UP001153069"/>
    </source>
</evidence>
<dbReference type="InterPro" id="IPR004839">
    <property type="entry name" value="Aminotransferase_I/II_large"/>
</dbReference>
<dbReference type="OrthoDB" id="691673at2759"/>
<dbReference type="InterPro" id="IPR050478">
    <property type="entry name" value="Ethylene_sulfur-biosynth"/>
</dbReference>
<dbReference type="GO" id="GO:0008483">
    <property type="term" value="F:transaminase activity"/>
    <property type="evidence" value="ECO:0007669"/>
    <property type="project" value="TreeGrafter"/>
</dbReference>
<dbReference type="AlphaFoldDB" id="A0A9N8E9S5"/>
<reference evidence="5" key="1">
    <citation type="submission" date="2020-06" db="EMBL/GenBank/DDBJ databases">
        <authorList>
            <consortium name="Plant Systems Biology data submission"/>
        </authorList>
    </citation>
    <scope>NUCLEOTIDE SEQUENCE</scope>
    <source>
        <strain evidence="5">D6</strain>
    </source>
</reference>